<gene>
    <name evidence="1" type="ORF">D2917_04250</name>
    <name evidence="2" type="ORF">JTE92_09260</name>
</gene>
<keyword evidence="4" id="KW-1185">Reference proteome</keyword>
<evidence type="ECO:0000313" key="2">
    <source>
        <dbReference type="EMBL" id="QRQ92634.1"/>
    </source>
</evidence>
<organism evidence="1 3">
    <name type="scientific">Cupriavidus oxalaticus</name>
    <dbReference type="NCBI Taxonomy" id="96344"/>
    <lineage>
        <taxon>Bacteria</taxon>
        <taxon>Pseudomonadati</taxon>
        <taxon>Pseudomonadota</taxon>
        <taxon>Betaproteobacteria</taxon>
        <taxon>Burkholderiales</taxon>
        <taxon>Burkholderiaceae</taxon>
        <taxon>Cupriavidus</taxon>
    </lineage>
</organism>
<dbReference type="RefSeq" id="WP_063239861.1">
    <property type="nucleotide sequence ID" value="NZ_CP032518.1"/>
</dbReference>
<evidence type="ECO:0000313" key="3">
    <source>
        <dbReference type="Proteomes" id="UP000325743"/>
    </source>
</evidence>
<dbReference type="OrthoDB" id="4467772at2"/>
<evidence type="ECO:0000313" key="4">
    <source>
        <dbReference type="Proteomes" id="UP000623307"/>
    </source>
</evidence>
<dbReference type="InterPro" id="IPR032345">
    <property type="entry name" value="PnbB"/>
</dbReference>
<name>A0A5P3VFD7_9BURK</name>
<accession>A0A5P3VFD7</accession>
<protein>
    <submittedName>
        <fullName evidence="1">DUF4863 family protein</fullName>
    </submittedName>
</protein>
<dbReference type="Proteomes" id="UP000623307">
    <property type="component" value="Chromosome 1"/>
</dbReference>
<proteinExistence type="predicted"/>
<dbReference type="GeneID" id="303489710"/>
<sequence>MSPKQFREQIAQLTAQLAGRPLDAALDAWLNAEHGAGSATYQQLKASCEAGVAEGWLCDREGGGIRYGRIFKPADDLHGFSVDVVDMQDIAGPHHAHPNGEIDLIMPLDGNAQFDGRPAGWLVCPAGSAHRPTVSNGRALVLYLLPEGSIDFTRDFTRDSTR</sequence>
<dbReference type="SUPFAM" id="SSF51182">
    <property type="entry name" value="RmlC-like cupins"/>
    <property type="match status" value="1"/>
</dbReference>
<reference evidence="1 3" key="1">
    <citation type="submission" date="2018-09" db="EMBL/GenBank/DDBJ databases">
        <title>Complete genome sequence of Cupriavidus oxalaticus T2, a bacterium capable of phenol tolerance and degradation.</title>
        <authorList>
            <person name="Yan J."/>
        </authorList>
    </citation>
    <scope>NUCLEOTIDE SEQUENCE [LARGE SCALE GENOMIC DNA]</scope>
    <source>
        <strain evidence="1 3">T2</strain>
    </source>
</reference>
<dbReference type="AlphaFoldDB" id="A0A5P3VFD7"/>
<dbReference type="Proteomes" id="UP000325743">
    <property type="component" value="Chromosome 1"/>
</dbReference>
<evidence type="ECO:0000313" key="1">
    <source>
        <dbReference type="EMBL" id="QEZ45087.1"/>
    </source>
</evidence>
<dbReference type="EMBL" id="CP032518">
    <property type="protein sequence ID" value="QEZ45087.1"/>
    <property type="molecule type" value="Genomic_DNA"/>
</dbReference>
<dbReference type="Pfam" id="PF16155">
    <property type="entry name" value="PnbB"/>
    <property type="match status" value="1"/>
</dbReference>
<reference evidence="2 4" key="2">
    <citation type="submission" date="2021-02" db="EMBL/GenBank/DDBJ databases">
        <title>Complete Genome Sequence of Cupriavidus oxalaticus Strain Ox1, a Soil Oxalate-Degrading Species.</title>
        <authorList>
            <person name="Palmieri F."/>
            <person name="Udriet P."/>
            <person name="Deuasquier M."/>
            <person name="Beaudoing E."/>
            <person name="Johnson S.L."/>
            <person name="Davenport K.W."/>
            <person name="Chain P.S."/>
            <person name="Bindschedler S."/>
            <person name="Junier P."/>
        </authorList>
    </citation>
    <scope>NUCLEOTIDE SEQUENCE [LARGE SCALE GENOMIC DNA]</scope>
    <source>
        <strain evidence="2 4">Ox1</strain>
    </source>
</reference>
<dbReference type="InterPro" id="IPR011051">
    <property type="entry name" value="RmlC_Cupin_sf"/>
</dbReference>
<dbReference type="EMBL" id="CP069811">
    <property type="protein sequence ID" value="QRQ92634.1"/>
    <property type="molecule type" value="Genomic_DNA"/>
</dbReference>